<name>A0A9D1M3I6_9PROT</name>
<dbReference type="Pfam" id="PF00277">
    <property type="entry name" value="SAA"/>
    <property type="match status" value="1"/>
</dbReference>
<dbReference type="AlphaFoldDB" id="A0A9D1M3I6"/>
<proteinExistence type="predicted"/>
<comment type="caution">
    <text evidence="1">The sequence shown here is derived from an EMBL/GenBank/DDBJ whole genome shotgun (WGS) entry which is preliminary data.</text>
</comment>
<dbReference type="GO" id="GO:0005576">
    <property type="term" value="C:extracellular region"/>
    <property type="evidence" value="ECO:0007669"/>
    <property type="project" value="InterPro"/>
</dbReference>
<dbReference type="Gene3D" id="1.10.132.110">
    <property type="entry name" value="Serum amyloid A protein"/>
    <property type="match status" value="1"/>
</dbReference>
<evidence type="ECO:0008006" key="3">
    <source>
        <dbReference type="Google" id="ProtNLM"/>
    </source>
</evidence>
<protein>
    <recommendedName>
        <fullName evidence="3">Serum amyloid A protein</fullName>
    </recommendedName>
</protein>
<dbReference type="Proteomes" id="UP000824107">
    <property type="component" value="Unassembled WGS sequence"/>
</dbReference>
<reference evidence="1" key="1">
    <citation type="submission" date="2020-10" db="EMBL/GenBank/DDBJ databases">
        <authorList>
            <person name="Gilroy R."/>
        </authorList>
    </citation>
    <scope>NUCLEOTIDE SEQUENCE</scope>
    <source>
        <strain evidence="1">ChiW3-316</strain>
    </source>
</reference>
<gene>
    <name evidence="1" type="ORF">IAD20_02535</name>
</gene>
<sequence length="163" mass="19219">MSDLFNYKFRKDSIMRGLNQSAEKTSVTGDFTRQNLLEETKDAWNQITGAVGDMSEEYWQMKKHGYVNLDDYHHCKANYKATQRGKWGERTAEVLGNEKELFDYYFNRGYKGLSKDAAEADMKHDLDINRIGRDRAKNYNYASPQEACADFREYNKSFPQKYW</sequence>
<dbReference type="InterPro" id="IPR000096">
    <property type="entry name" value="Serum_amyloid_A"/>
</dbReference>
<reference evidence="1" key="2">
    <citation type="journal article" date="2021" name="PeerJ">
        <title>Extensive microbial diversity within the chicken gut microbiome revealed by metagenomics and culture.</title>
        <authorList>
            <person name="Gilroy R."/>
            <person name="Ravi A."/>
            <person name="Getino M."/>
            <person name="Pursley I."/>
            <person name="Horton D.L."/>
            <person name="Alikhan N.F."/>
            <person name="Baker D."/>
            <person name="Gharbi K."/>
            <person name="Hall N."/>
            <person name="Watson M."/>
            <person name="Adriaenssens E.M."/>
            <person name="Foster-Nyarko E."/>
            <person name="Jarju S."/>
            <person name="Secka A."/>
            <person name="Antonio M."/>
            <person name="Oren A."/>
            <person name="Chaudhuri R.R."/>
            <person name="La Ragione R."/>
            <person name="Hildebrand F."/>
            <person name="Pallen M.J."/>
        </authorList>
    </citation>
    <scope>NUCLEOTIDE SEQUENCE</scope>
    <source>
        <strain evidence="1">ChiW3-316</strain>
    </source>
</reference>
<organism evidence="1 2">
    <name type="scientific">Candidatus Scatocola faecipullorum</name>
    <dbReference type="NCBI Taxonomy" id="2840917"/>
    <lineage>
        <taxon>Bacteria</taxon>
        <taxon>Pseudomonadati</taxon>
        <taxon>Pseudomonadota</taxon>
        <taxon>Alphaproteobacteria</taxon>
        <taxon>Rhodospirillales</taxon>
        <taxon>Rhodospirillaceae</taxon>
        <taxon>Rhodospirillaceae incertae sedis</taxon>
        <taxon>Candidatus Scatocola</taxon>
    </lineage>
</organism>
<evidence type="ECO:0000313" key="1">
    <source>
        <dbReference type="EMBL" id="HIU52938.1"/>
    </source>
</evidence>
<dbReference type="SMART" id="SM00197">
    <property type="entry name" value="SAA"/>
    <property type="match status" value="1"/>
</dbReference>
<dbReference type="EMBL" id="DVNC01000021">
    <property type="protein sequence ID" value="HIU52938.1"/>
    <property type="molecule type" value="Genomic_DNA"/>
</dbReference>
<accession>A0A9D1M3I6</accession>
<evidence type="ECO:0000313" key="2">
    <source>
        <dbReference type="Proteomes" id="UP000824107"/>
    </source>
</evidence>